<organism evidence="1 2">
    <name type="scientific">Daphnia pulex</name>
    <name type="common">Water flea</name>
    <dbReference type="NCBI Taxonomy" id="6669"/>
    <lineage>
        <taxon>Eukaryota</taxon>
        <taxon>Metazoa</taxon>
        <taxon>Ecdysozoa</taxon>
        <taxon>Arthropoda</taxon>
        <taxon>Crustacea</taxon>
        <taxon>Branchiopoda</taxon>
        <taxon>Diplostraca</taxon>
        <taxon>Cladocera</taxon>
        <taxon>Anomopoda</taxon>
        <taxon>Daphniidae</taxon>
        <taxon>Daphnia</taxon>
    </lineage>
</organism>
<proteinExistence type="predicted"/>
<keyword evidence="2" id="KW-1185">Reference proteome</keyword>
<dbReference type="AlphaFoldDB" id="E9GKH2"/>
<dbReference type="Proteomes" id="UP000000305">
    <property type="component" value="Unassembled WGS sequence"/>
</dbReference>
<evidence type="ECO:0000313" key="1">
    <source>
        <dbReference type="EMBL" id="EFX79992.1"/>
    </source>
</evidence>
<evidence type="ECO:0000313" key="2">
    <source>
        <dbReference type="Proteomes" id="UP000000305"/>
    </source>
</evidence>
<sequence>MGHIWVTYAEDLDYPGEISSKMLMANFPTPELIEETTLLYKRLARTPSGSIRHPIKKNDRNNARS</sequence>
<dbReference type="KEGG" id="dpx:DAPPUDRAFT_244224"/>
<reference evidence="1 2" key="1">
    <citation type="journal article" date="2011" name="Science">
        <title>The ecoresponsive genome of Daphnia pulex.</title>
        <authorList>
            <person name="Colbourne J.K."/>
            <person name="Pfrender M.E."/>
            <person name="Gilbert D."/>
            <person name="Thomas W.K."/>
            <person name="Tucker A."/>
            <person name="Oakley T.H."/>
            <person name="Tokishita S."/>
            <person name="Aerts A."/>
            <person name="Arnold G.J."/>
            <person name="Basu M.K."/>
            <person name="Bauer D.J."/>
            <person name="Caceres C.E."/>
            <person name="Carmel L."/>
            <person name="Casola C."/>
            <person name="Choi J.H."/>
            <person name="Detter J.C."/>
            <person name="Dong Q."/>
            <person name="Dusheyko S."/>
            <person name="Eads B.D."/>
            <person name="Frohlich T."/>
            <person name="Geiler-Samerotte K.A."/>
            <person name="Gerlach D."/>
            <person name="Hatcher P."/>
            <person name="Jogdeo S."/>
            <person name="Krijgsveld J."/>
            <person name="Kriventseva E.V."/>
            <person name="Kultz D."/>
            <person name="Laforsch C."/>
            <person name="Lindquist E."/>
            <person name="Lopez J."/>
            <person name="Manak J.R."/>
            <person name="Muller J."/>
            <person name="Pangilinan J."/>
            <person name="Patwardhan R.P."/>
            <person name="Pitluck S."/>
            <person name="Pritham E.J."/>
            <person name="Rechtsteiner A."/>
            <person name="Rho M."/>
            <person name="Rogozin I.B."/>
            <person name="Sakarya O."/>
            <person name="Salamov A."/>
            <person name="Schaack S."/>
            <person name="Shapiro H."/>
            <person name="Shiga Y."/>
            <person name="Skalitzky C."/>
            <person name="Smith Z."/>
            <person name="Souvorov A."/>
            <person name="Sung W."/>
            <person name="Tang Z."/>
            <person name="Tsuchiya D."/>
            <person name="Tu H."/>
            <person name="Vos H."/>
            <person name="Wang M."/>
            <person name="Wolf Y.I."/>
            <person name="Yamagata H."/>
            <person name="Yamada T."/>
            <person name="Ye Y."/>
            <person name="Shaw J.R."/>
            <person name="Andrews J."/>
            <person name="Crease T.J."/>
            <person name="Tang H."/>
            <person name="Lucas S.M."/>
            <person name="Robertson H.M."/>
            <person name="Bork P."/>
            <person name="Koonin E.V."/>
            <person name="Zdobnov E.M."/>
            <person name="Grigoriev I.V."/>
            <person name="Lynch M."/>
            <person name="Boore J.L."/>
        </authorList>
    </citation>
    <scope>NUCLEOTIDE SEQUENCE [LARGE SCALE GENOMIC DNA]</scope>
</reference>
<gene>
    <name evidence="1" type="ORF">DAPPUDRAFT_244224</name>
</gene>
<dbReference type="EMBL" id="GL732549">
    <property type="protein sequence ID" value="EFX79992.1"/>
    <property type="molecule type" value="Genomic_DNA"/>
</dbReference>
<name>E9GKH2_DAPPU</name>
<protein>
    <submittedName>
        <fullName evidence="1">Uncharacterized protein</fullName>
    </submittedName>
</protein>
<dbReference type="HOGENOM" id="CLU_2851931_0_0_1"/>
<dbReference type="InParanoid" id="E9GKH2"/>
<accession>E9GKH2</accession>